<reference evidence="3 4" key="1">
    <citation type="submission" date="2024-02" db="EMBL/GenBank/DDBJ databases">
        <title>Genome and pathogenicity analysis of Helicobacter mastomyrinus isolated from mice.</title>
        <authorList>
            <person name="Zhu L."/>
        </authorList>
    </citation>
    <scope>NUCLEOTIDE SEQUENCE [LARGE SCALE GENOMIC DNA]</scope>
    <source>
        <strain evidence="3 4">Hm-17</strain>
    </source>
</reference>
<dbReference type="HAMAP" id="MF_01590">
    <property type="entry name" value="tRNA_carboxymethyltr_CmoB"/>
    <property type="match status" value="1"/>
</dbReference>
<organism evidence="3 4">
    <name type="scientific">Helicobacter mastomyrinus</name>
    <dbReference type="NCBI Taxonomy" id="287948"/>
    <lineage>
        <taxon>Bacteria</taxon>
        <taxon>Pseudomonadati</taxon>
        <taxon>Campylobacterota</taxon>
        <taxon>Epsilonproteobacteria</taxon>
        <taxon>Campylobacterales</taxon>
        <taxon>Helicobacteraceae</taxon>
        <taxon>Helicobacter</taxon>
    </lineage>
</organism>
<dbReference type="InterPro" id="IPR010017">
    <property type="entry name" value="CmoB"/>
</dbReference>
<evidence type="ECO:0000256" key="2">
    <source>
        <dbReference type="ARBA" id="ARBA00022694"/>
    </source>
</evidence>
<dbReference type="EC" id="2.5.1.-" evidence="3"/>
<dbReference type="Proteomes" id="UP001434737">
    <property type="component" value="Chromosome"/>
</dbReference>
<keyword evidence="1 3" id="KW-0808">Transferase</keyword>
<dbReference type="NCBIfam" id="NF011650">
    <property type="entry name" value="PRK15068.1"/>
    <property type="match status" value="1"/>
</dbReference>
<dbReference type="Gene3D" id="3.40.50.150">
    <property type="entry name" value="Vaccinia Virus protein VP39"/>
    <property type="match status" value="1"/>
</dbReference>
<gene>
    <name evidence="3" type="primary">cmoB</name>
    <name evidence="3" type="ORF">V3I05_06990</name>
</gene>
<protein>
    <submittedName>
        <fullName evidence="3">tRNA 5-methoxyuridine(34)/uridine 5-oxyacetic acid(34) synthase CmoB</fullName>
        <ecNumber evidence="3">2.5.1.-</ecNumber>
    </submittedName>
</protein>
<evidence type="ECO:0000256" key="1">
    <source>
        <dbReference type="ARBA" id="ARBA00022679"/>
    </source>
</evidence>
<dbReference type="RefSeq" id="WP_295701809.1">
    <property type="nucleotide sequence ID" value="NZ_CP145316.1"/>
</dbReference>
<dbReference type="NCBIfam" id="TIGR00452">
    <property type="entry name" value="tRNA 5-methoxyuridine(34)/uridine 5-oxyacetic acid(34) synthase CmoB"/>
    <property type="match status" value="1"/>
</dbReference>
<dbReference type="InterPro" id="IPR029063">
    <property type="entry name" value="SAM-dependent_MTases_sf"/>
</dbReference>
<dbReference type="SUPFAM" id="SSF53335">
    <property type="entry name" value="S-adenosyl-L-methionine-dependent methyltransferases"/>
    <property type="match status" value="1"/>
</dbReference>
<proteinExistence type="inferred from homology"/>
<dbReference type="Pfam" id="PF08003">
    <property type="entry name" value="Methyltransf_9"/>
    <property type="match status" value="1"/>
</dbReference>
<dbReference type="GO" id="GO:0016740">
    <property type="term" value="F:transferase activity"/>
    <property type="evidence" value="ECO:0007669"/>
    <property type="project" value="UniProtKB-KW"/>
</dbReference>
<dbReference type="CDD" id="cd02440">
    <property type="entry name" value="AdoMet_MTases"/>
    <property type="match status" value="1"/>
</dbReference>
<keyword evidence="4" id="KW-1185">Reference proteome</keyword>
<sequence length="313" mass="36094">MKSPNNSFYEYALAKAEHITSAKNIAPLLAQIATLPYIPTSFYSDKGIHIVANDEYMYKAHQQTFCTLAKKLKPWRKGPFFLFDLHIDSEWQSFIKWQILAPHCDLRGKKIADVGCNNGYYMFEMLLHQQDKPQSIMGFDPSGIFNAQFAFINHFIQAPLNFELLGVEDLPLFCESNKHYFDMIFCLGVLYHRLSPLETLKCLYQSLASGGEVILDTLIYESEEEICLSPAKSYAKMSNVYFIPSVATLRGWCERAKFSSFEVLGFKPTTTQEQRQSEWIDSQSLEMFLNDTQTLTIEGYQAPIRGYFKLKKY</sequence>
<accession>A0ABZ3F3Z3</accession>
<name>A0ABZ3F3Z3_9HELI</name>
<keyword evidence="2" id="KW-0819">tRNA processing</keyword>
<evidence type="ECO:0000313" key="4">
    <source>
        <dbReference type="Proteomes" id="UP001434737"/>
    </source>
</evidence>
<evidence type="ECO:0000313" key="3">
    <source>
        <dbReference type="EMBL" id="XAM17430.1"/>
    </source>
</evidence>
<dbReference type="EMBL" id="CP145316">
    <property type="protein sequence ID" value="XAM17430.1"/>
    <property type="molecule type" value="Genomic_DNA"/>
</dbReference>
<dbReference type="InterPro" id="IPR027555">
    <property type="entry name" value="Mo5U34_MeTrfas-like"/>
</dbReference>